<dbReference type="Pfam" id="PF02984">
    <property type="entry name" value="Cyclin_C"/>
    <property type="match status" value="1"/>
</dbReference>
<dbReference type="Pfam" id="PF00134">
    <property type="entry name" value="Cyclin_N"/>
    <property type="match status" value="1"/>
</dbReference>
<name>A0AAU9J587_9CILI</name>
<dbReference type="SUPFAM" id="SSF47954">
    <property type="entry name" value="Cyclin-like"/>
    <property type="match status" value="2"/>
</dbReference>
<dbReference type="InterPro" id="IPR004367">
    <property type="entry name" value="Cyclin_C-dom"/>
</dbReference>
<comment type="similarity">
    <text evidence="2">Belongs to the cyclin family.</text>
</comment>
<dbReference type="EMBL" id="CAJZBQ010000021">
    <property type="protein sequence ID" value="CAG9318707.1"/>
    <property type="molecule type" value="Genomic_DNA"/>
</dbReference>
<evidence type="ECO:0000259" key="4">
    <source>
        <dbReference type="SMART" id="SM01332"/>
    </source>
</evidence>
<comment type="caution">
    <text evidence="5">The sequence shown here is derived from an EMBL/GenBank/DDBJ whole genome shotgun (WGS) entry which is preliminary data.</text>
</comment>
<feature type="domain" description="Cyclin-like" evidence="3">
    <location>
        <begin position="189"/>
        <end position="272"/>
    </location>
</feature>
<dbReference type="InterPro" id="IPR006671">
    <property type="entry name" value="Cyclin_N"/>
</dbReference>
<evidence type="ECO:0000313" key="5">
    <source>
        <dbReference type="EMBL" id="CAG9318707.1"/>
    </source>
</evidence>
<reference evidence="5" key="1">
    <citation type="submission" date="2021-09" db="EMBL/GenBank/DDBJ databases">
        <authorList>
            <consortium name="AG Swart"/>
            <person name="Singh M."/>
            <person name="Singh A."/>
            <person name="Seah K."/>
            <person name="Emmerich C."/>
        </authorList>
    </citation>
    <scope>NUCLEOTIDE SEQUENCE</scope>
    <source>
        <strain evidence="5">ATCC30299</strain>
    </source>
</reference>
<dbReference type="AlphaFoldDB" id="A0AAU9J587"/>
<dbReference type="Gene3D" id="1.10.472.10">
    <property type="entry name" value="Cyclin-like"/>
    <property type="match status" value="2"/>
</dbReference>
<dbReference type="CDD" id="cd20529">
    <property type="entry name" value="CYCLIN_CCNJ-like_rpt2"/>
    <property type="match status" value="1"/>
</dbReference>
<organism evidence="5 6">
    <name type="scientific">Blepharisma stoltei</name>
    <dbReference type="NCBI Taxonomy" id="1481888"/>
    <lineage>
        <taxon>Eukaryota</taxon>
        <taxon>Sar</taxon>
        <taxon>Alveolata</taxon>
        <taxon>Ciliophora</taxon>
        <taxon>Postciliodesmatophora</taxon>
        <taxon>Heterotrichea</taxon>
        <taxon>Heterotrichida</taxon>
        <taxon>Blepharismidae</taxon>
        <taxon>Blepharisma</taxon>
    </lineage>
</organism>
<protein>
    <submittedName>
        <fullName evidence="5">Uncharacterized protein</fullName>
    </submittedName>
</protein>
<keyword evidence="1 2" id="KW-0195">Cyclin</keyword>
<keyword evidence="6" id="KW-1185">Reference proteome</keyword>
<evidence type="ECO:0000256" key="1">
    <source>
        <dbReference type="ARBA" id="ARBA00023127"/>
    </source>
</evidence>
<gene>
    <name evidence="5" type="ORF">BSTOLATCC_MIC22077</name>
</gene>
<dbReference type="Proteomes" id="UP001162131">
    <property type="component" value="Unassembled WGS sequence"/>
</dbReference>
<proteinExistence type="inferred from homology"/>
<dbReference type="InterPro" id="IPR036915">
    <property type="entry name" value="Cyclin-like_sf"/>
</dbReference>
<dbReference type="InterPro" id="IPR039361">
    <property type="entry name" value="Cyclin"/>
</dbReference>
<feature type="domain" description="Cyclin-like" evidence="3">
    <location>
        <begin position="77"/>
        <end position="161"/>
    </location>
</feature>
<sequence length="303" mass="34544">MTEIHICNPHDYEGWKACKICGAFLPSTGASSIRETPNSAPLGVHPQLLISTYRNSKFTRRYNPSASYLKYRSVLVDWMCHVGEGLNFSALTIQVAVALFDSALAAKDFPTSSLQSLSLVSLFVAAKSEESDNYIPRFRSLIKYSKHPTATLRRMELELLAALKWEVAVITPYQFVQYYIAHGIVYTSDLMRGKHLNEKTVKYVNRYADFFVEMCLQEYELTQYTPENIACACIAAARKAVDIRCVWPLELEELTGKKMQETCFAKVWEIYEKRFLGEKAKEPRSAMIERENARRGMKSATVI</sequence>
<dbReference type="PANTHER" id="PTHR10177">
    <property type="entry name" value="CYCLINS"/>
    <property type="match status" value="1"/>
</dbReference>
<accession>A0AAU9J587</accession>
<evidence type="ECO:0000259" key="3">
    <source>
        <dbReference type="SMART" id="SM00385"/>
    </source>
</evidence>
<feature type="domain" description="Cyclin C-terminal" evidence="4">
    <location>
        <begin position="170"/>
        <end position="291"/>
    </location>
</feature>
<evidence type="ECO:0000313" key="6">
    <source>
        <dbReference type="Proteomes" id="UP001162131"/>
    </source>
</evidence>
<dbReference type="InterPro" id="IPR013763">
    <property type="entry name" value="Cyclin-like_dom"/>
</dbReference>
<dbReference type="SMART" id="SM01332">
    <property type="entry name" value="Cyclin_C"/>
    <property type="match status" value="1"/>
</dbReference>
<evidence type="ECO:0000256" key="2">
    <source>
        <dbReference type="RuleBase" id="RU000383"/>
    </source>
</evidence>
<dbReference type="SMART" id="SM00385">
    <property type="entry name" value="CYCLIN"/>
    <property type="match status" value="2"/>
</dbReference>